<evidence type="ECO:0008006" key="4">
    <source>
        <dbReference type="Google" id="ProtNLM"/>
    </source>
</evidence>
<keyword evidence="1" id="KW-0472">Membrane</keyword>
<dbReference type="Proteomes" id="UP000777784">
    <property type="component" value="Unassembled WGS sequence"/>
</dbReference>
<evidence type="ECO:0000256" key="1">
    <source>
        <dbReference type="SAM" id="Phobius"/>
    </source>
</evidence>
<protein>
    <recommendedName>
        <fullName evidence="4">PilN domain-containing protein</fullName>
    </recommendedName>
</protein>
<feature type="transmembrane region" description="Helical" evidence="1">
    <location>
        <begin position="21"/>
        <end position="43"/>
    </location>
</feature>
<organism evidence="2 3">
    <name type="scientific">Eiseniibacteriota bacterium</name>
    <dbReference type="NCBI Taxonomy" id="2212470"/>
    <lineage>
        <taxon>Bacteria</taxon>
        <taxon>Candidatus Eiseniibacteriota</taxon>
    </lineage>
</organism>
<name>A0A948W8F3_UNCEI</name>
<keyword evidence="1" id="KW-0812">Transmembrane</keyword>
<dbReference type="AlphaFoldDB" id="A0A948W8F3"/>
<evidence type="ECO:0000313" key="3">
    <source>
        <dbReference type="Proteomes" id="UP000777784"/>
    </source>
</evidence>
<reference evidence="2" key="1">
    <citation type="submission" date="2021-05" db="EMBL/GenBank/DDBJ databases">
        <title>Energy efficiency and biological interactions define the core microbiome of deep oligotrophic groundwater.</title>
        <authorList>
            <person name="Mehrshad M."/>
            <person name="Lopez-Fernandez M."/>
            <person name="Bell E."/>
            <person name="Bernier-Latmani R."/>
            <person name="Bertilsson S."/>
            <person name="Dopson M."/>
        </authorList>
    </citation>
    <scope>NUCLEOTIDE SEQUENCE</scope>
    <source>
        <strain evidence="2">Modern_marine.mb.64</strain>
    </source>
</reference>
<sequence length="185" mass="20799">MFKINLYPEYIENRRLAKERMIYTIVLSAMTTIGILIIFLLLLSASLVRERTNAIRAEVARLADQVNRKTEMQPGTKLILELLEARENRINWSPKLAAVSRLINPSLQLEGMNAELAQRGHSVSFQLSGFFLSGGSDMESISEFVEALRGDPRIASDLPDVTLGNLQGRSSSRFQVFCRRGEEAL</sequence>
<keyword evidence="1" id="KW-1133">Transmembrane helix</keyword>
<proteinExistence type="predicted"/>
<dbReference type="EMBL" id="JAHJDP010000097">
    <property type="protein sequence ID" value="MBU2692636.1"/>
    <property type="molecule type" value="Genomic_DNA"/>
</dbReference>
<comment type="caution">
    <text evidence="2">The sequence shown here is derived from an EMBL/GenBank/DDBJ whole genome shotgun (WGS) entry which is preliminary data.</text>
</comment>
<gene>
    <name evidence="2" type="ORF">KJ970_17105</name>
</gene>
<evidence type="ECO:0000313" key="2">
    <source>
        <dbReference type="EMBL" id="MBU2692636.1"/>
    </source>
</evidence>
<accession>A0A948W8F3</accession>